<keyword evidence="4" id="KW-0520">NAD</keyword>
<comment type="similarity">
    <text evidence="7">Belongs to the UDP-glucose/GDP-mannose dehydrogenase family.</text>
</comment>
<dbReference type="SUPFAM" id="SSF51735">
    <property type="entry name" value="NAD(P)-binding Rossmann-fold domains"/>
    <property type="match status" value="1"/>
</dbReference>
<dbReference type="PANTHER" id="PTHR43491:SF5">
    <property type="entry name" value="UDP-N-ACETYL-D-MANNOSAMINE DEHYDROGENASE"/>
    <property type="match status" value="1"/>
</dbReference>
<dbReference type="GO" id="GO:0051287">
    <property type="term" value="F:NAD binding"/>
    <property type="evidence" value="ECO:0007669"/>
    <property type="project" value="InterPro"/>
</dbReference>
<evidence type="ECO:0000256" key="6">
    <source>
        <dbReference type="ARBA" id="ARBA00049130"/>
    </source>
</evidence>
<evidence type="ECO:0000313" key="9">
    <source>
        <dbReference type="EMBL" id="TVP39584.1"/>
    </source>
</evidence>
<dbReference type="InterPro" id="IPR014026">
    <property type="entry name" value="UDP-Glc/GDP-Man_DH_dimer"/>
</dbReference>
<evidence type="ECO:0000256" key="5">
    <source>
        <dbReference type="ARBA" id="ARBA00030172"/>
    </source>
</evidence>
<comment type="catalytic activity">
    <reaction evidence="6">
        <text>UDP-N-acetyl-alpha-D-mannosamine + 2 NAD(+) + H2O = UDP-N-acetyl-alpha-D-mannosaminouronate + 2 NADH + 3 H(+)</text>
        <dbReference type="Rhea" id="RHEA:25780"/>
        <dbReference type="ChEBI" id="CHEBI:15377"/>
        <dbReference type="ChEBI" id="CHEBI:15378"/>
        <dbReference type="ChEBI" id="CHEBI:57540"/>
        <dbReference type="ChEBI" id="CHEBI:57945"/>
        <dbReference type="ChEBI" id="CHEBI:68623"/>
        <dbReference type="ChEBI" id="CHEBI:70731"/>
        <dbReference type="EC" id="1.1.1.336"/>
    </reaction>
</comment>
<feature type="domain" description="UDP-glucose/GDP-mannose dehydrogenase C-terminal" evidence="8">
    <location>
        <begin position="351"/>
        <end position="450"/>
    </location>
</feature>
<protein>
    <recommendedName>
        <fullName evidence="2">UDP-N-acetyl-D-mannosamine dehydrogenase</fullName>
        <ecNumber evidence="1">1.1.1.336</ecNumber>
    </recommendedName>
    <alternativeName>
        <fullName evidence="5">UDP-ManNAc 6-dehydrogenase</fullName>
    </alternativeName>
</protein>
<dbReference type="InterPro" id="IPR028359">
    <property type="entry name" value="UDP_ManNAc/GlcNAc_DH"/>
</dbReference>
<evidence type="ECO:0000256" key="2">
    <source>
        <dbReference type="ARBA" id="ARBA00016796"/>
    </source>
</evidence>
<dbReference type="PIRSF" id="PIRSF000124">
    <property type="entry name" value="UDPglc_GDPman_dh"/>
    <property type="match status" value="1"/>
</dbReference>
<dbReference type="InterPro" id="IPR017476">
    <property type="entry name" value="UDP-Glc/GDP-Man"/>
</dbReference>
<evidence type="ECO:0000256" key="4">
    <source>
        <dbReference type="ARBA" id="ARBA00023027"/>
    </source>
</evidence>
<dbReference type="SUPFAM" id="SSF52413">
    <property type="entry name" value="UDP-glucose/GDP-mannose dehydrogenase C-terminal domain"/>
    <property type="match status" value="1"/>
</dbReference>
<evidence type="ECO:0000256" key="3">
    <source>
        <dbReference type="ARBA" id="ARBA00023002"/>
    </source>
</evidence>
<dbReference type="Pfam" id="PF00984">
    <property type="entry name" value="UDPG_MGDP_dh"/>
    <property type="match status" value="1"/>
</dbReference>
<dbReference type="Gene3D" id="3.40.50.720">
    <property type="entry name" value="NAD(P)-binding Rossmann-like Domain"/>
    <property type="match status" value="2"/>
</dbReference>
<dbReference type="PANTHER" id="PTHR43491">
    <property type="entry name" value="UDP-N-ACETYL-D-MANNOSAMINE DEHYDROGENASE"/>
    <property type="match status" value="1"/>
</dbReference>
<dbReference type="Pfam" id="PF03721">
    <property type="entry name" value="UDPG_MGDP_dh_N"/>
    <property type="match status" value="1"/>
</dbReference>
<dbReference type="GO" id="GO:0016628">
    <property type="term" value="F:oxidoreductase activity, acting on the CH-CH group of donors, NAD or NADP as acceptor"/>
    <property type="evidence" value="ECO:0007669"/>
    <property type="project" value="InterPro"/>
</dbReference>
<dbReference type="Pfam" id="PF03720">
    <property type="entry name" value="UDPG_MGDP_dh_C"/>
    <property type="match status" value="1"/>
</dbReference>
<dbReference type="InterPro" id="IPR014027">
    <property type="entry name" value="UDP-Glc/GDP-Man_DH_C"/>
</dbReference>
<gene>
    <name evidence="9" type="ORF">NARC_140039</name>
</gene>
<dbReference type="EC" id="1.1.1.336" evidence="1"/>
<keyword evidence="10" id="KW-1185">Reference proteome</keyword>
<dbReference type="InterPro" id="IPR036220">
    <property type="entry name" value="UDP-Glc/GDP-Man_DH_C_sf"/>
</dbReference>
<dbReference type="AlphaFoldDB" id="A0A557SSK0"/>
<accession>A0A557SSK0</accession>
<name>A0A557SSK0_9ARCH</name>
<dbReference type="SMART" id="SM00984">
    <property type="entry name" value="UDPG_MGDP_dh_C"/>
    <property type="match status" value="1"/>
</dbReference>
<evidence type="ECO:0000313" key="10">
    <source>
        <dbReference type="Proteomes" id="UP000315289"/>
    </source>
</evidence>
<dbReference type="PIRSF" id="PIRSF500136">
    <property type="entry name" value="UDP_ManNAc_DH"/>
    <property type="match status" value="1"/>
</dbReference>
<sequence>MKSGGNKDMPNTLIQSDVTLEPFDSIIRKFKSGEYIVSVYGLGHVGAPIASAWLRAGVTVIGIDKSAKVLENTRKGMTHIPEPMVNETFTNGLNNNKLLVYDDPIQASHNSKLKMICVPVLIRKNKADLGAVREVALAIGSGLKRNDVVSIHPSVPPGTTEKFLIPLLEKSSGMRAATDFFVIYNPERIYEGRAIFDIEEAHPGIVSSNDDYSLDLAEKLFGLIYKKGIVRILGIKTAEAEKLFEGVYRDVNIALANELAKFSERLNIDFWEAKKAANSQNFCHIHDPGIGVGGACIPIYPQFILDVATRNKINCRITKTARTINNDMPSYSLNNALKMLPRKVIRKSKITILGLAFRGGVSDTRLSPTYDILKELTRLKIKDVIVHDPLVKEDSLISKFKNVELINNIDYAVTNRDLIILATNHQEYLRLNTSVIGQTPIYDGRGYLNPDNFKKNLYRGIGRPIQP</sequence>
<comment type="caution">
    <text evidence="9">The sequence shown here is derived from an EMBL/GenBank/DDBJ whole genome shotgun (WGS) entry which is preliminary data.</text>
</comment>
<dbReference type="NCBIfam" id="TIGR03026">
    <property type="entry name" value="NDP-sugDHase"/>
    <property type="match status" value="1"/>
</dbReference>
<evidence type="ECO:0000259" key="8">
    <source>
        <dbReference type="SMART" id="SM00984"/>
    </source>
</evidence>
<dbReference type="InterPro" id="IPR036291">
    <property type="entry name" value="NAD(P)-bd_dom_sf"/>
</dbReference>
<evidence type="ECO:0000256" key="7">
    <source>
        <dbReference type="PIRNR" id="PIRNR000124"/>
    </source>
</evidence>
<dbReference type="EMBL" id="VOAH01000014">
    <property type="protein sequence ID" value="TVP39584.1"/>
    <property type="molecule type" value="Genomic_DNA"/>
</dbReference>
<organism evidence="9 10">
    <name type="scientific">Candidatus Nitrosocosmicus arcticus</name>
    <dbReference type="NCBI Taxonomy" id="2035267"/>
    <lineage>
        <taxon>Archaea</taxon>
        <taxon>Nitrososphaerota</taxon>
        <taxon>Nitrososphaeria</taxon>
        <taxon>Nitrososphaerales</taxon>
        <taxon>Nitrososphaeraceae</taxon>
        <taxon>Candidatus Nitrosocosmicus</taxon>
    </lineage>
</organism>
<proteinExistence type="inferred from homology"/>
<dbReference type="SUPFAM" id="SSF48179">
    <property type="entry name" value="6-phosphogluconate dehydrogenase C-terminal domain-like"/>
    <property type="match status" value="1"/>
</dbReference>
<reference evidence="9 10" key="1">
    <citation type="journal article" date="2019" name="Front. Microbiol.">
        <title>Ammonia Oxidation by the Arctic Terrestrial Thaumarchaeote Candidatus Nitrosocosmicus arcticus Is Stimulated by Increasing Temperatures.</title>
        <authorList>
            <person name="Alves R.J.E."/>
            <person name="Kerou M."/>
            <person name="Zappe A."/>
            <person name="Bittner R."/>
            <person name="Abby S.S."/>
            <person name="Schmidt H.A."/>
            <person name="Pfeifer K."/>
            <person name="Schleper C."/>
        </authorList>
    </citation>
    <scope>NUCLEOTIDE SEQUENCE [LARGE SCALE GENOMIC DNA]</scope>
    <source>
        <strain evidence="9 10">Kfb</strain>
    </source>
</reference>
<evidence type="ECO:0000256" key="1">
    <source>
        <dbReference type="ARBA" id="ARBA00012935"/>
    </source>
</evidence>
<dbReference type="InterPro" id="IPR001732">
    <property type="entry name" value="UDP-Glc/GDP-Man_DH_N"/>
</dbReference>
<dbReference type="Proteomes" id="UP000315289">
    <property type="component" value="Unassembled WGS sequence"/>
</dbReference>
<dbReference type="GO" id="GO:0000271">
    <property type="term" value="P:polysaccharide biosynthetic process"/>
    <property type="evidence" value="ECO:0007669"/>
    <property type="project" value="InterPro"/>
</dbReference>
<dbReference type="InterPro" id="IPR008927">
    <property type="entry name" value="6-PGluconate_DH-like_C_sf"/>
</dbReference>
<keyword evidence="3 9" id="KW-0560">Oxidoreductase</keyword>
<dbReference type="GO" id="GO:0089714">
    <property type="term" value="F:UDP-N-acetyl-D-mannosamine dehydrogenase activity"/>
    <property type="evidence" value="ECO:0007669"/>
    <property type="project" value="UniProtKB-EC"/>
</dbReference>